<dbReference type="EMBL" id="CP146203">
    <property type="protein sequence ID" value="XBH22443.1"/>
    <property type="molecule type" value="Genomic_DNA"/>
</dbReference>
<evidence type="ECO:0000256" key="2">
    <source>
        <dbReference type="ARBA" id="ARBA00023125"/>
    </source>
</evidence>
<dbReference type="PANTHER" id="PTHR47506:SF3">
    <property type="entry name" value="HTH-TYPE TRANSCRIPTIONAL REGULATOR LMRA"/>
    <property type="match status" value="1"/>
</dbReference>
<dbReference type="Pfam" id="PF00440">
    <property type="entry name" value="TetR_N"/>
    <property type="match status" value="1"/>
</dbReference>
<proteinExistence type="predicted"/>
<keyword evidence="2 4" id="KW-0238">DNA-binding</keyword>
<dbReference type="Gene3D" id="1.10.357.10">
    <property type="entry name" value="Tetracycline Repressor, domain 2"/>
    <property type="match status" value="1"/>
</dbReference>
<evidence type="ECO:0000256" key="4">
    <source>
        <dbReference type="PROSITE-ProRule" id="PRU00335"/>
    </source>
</evidence>
<evidence type="ECO:0000256" key="3">
    <source>
        <dbReference type="ARBA" id="ARBA00023163"/>
    </source>
</evidence>
<dbReference type="SUPFAM" id="SSF48498">
    <property type="entry name" value="Tetracyclin repressor-like, C-terminal domain"/>
    <property type="match status" value="1"/>
</dbReference>
<keyword evidence="3" id="KW-0804">Transcription</keyword>
<feature type="domain" description="HTH tetR-type" evidence="5">
    <location>
        <begin position="13"/>
        <end position="73"/>
    </location>
</feature>
<dbReference type="Pfam" id="PF21935">
    <property type="entry name" value="TetR_C_45"/>
    <property type="match status" value="1"/>
</dbReference>
<dbReference type="InterPro" id="IPR009057">
    <property type="entry name" value="Homeodomain-like_sf"/>
</dbReference>
<sequence length="201" mass="21807">MPSATRPMQQRSVETRAAVILAAGVVFSKMSYAEARLKDISEEAGISPGSMYFQFGNKQDIARAVLESQKQRMEGALESAFSNVASAIEGMLSLNLALAELIASDPIVQGGIKLSTQPGTDLEQDAVPPYLEWYEVIKELLEAGIADGSVRSNIDINETAELLNEIFLGGQVLSGIEDAWASLPTRAARRNTFIRNYLEPV</sequence>
<protein>
    <submittedName>
        <fullName evidence="6">TetR/AcrR family transcriptional regulator</fullName>
    </submittedName>
</protein>
<dbReference type="PROSITE" id="PS50977">
    <property type="entry name" value="HTH_TETR_2"/>
    <property type="match status" value="1"/>
</dbReference>
<dbReference type="InterPro" id="IPR054126">
    <property type="entry name" value="CprB_TetR_C"/>
</dbReference>
<dbReference type="AlphaFoldDB" id="A0AAU7DZ07"/>
<evidence type="ECO:0000313" key="6">
    <source>
        <dbReference type="EMBL" id="XBH22443.1"/>
    </source>
</evidence>
<dbReference type="PANTHER" id="PTHR47506">
    <property type="entry name" value="TRANSCRIPTIONAL REGULATORY PROTEIN"/>
    <property type="match status" value="1"/>
</dbReference>
<accession>A0AAU7DZ07</accession>
<gene>
    <name evidence="6" type="ORF">V5R04_04255</name>
</gene>
<keyword evidence="1" id="KW-0805">Transcription regulation</keyword>
<dbReference type="SUPFAM" id="SSF46689">
    <property type="entry name" value="Homeodomain-like"/>
    <property type="match status" value="1"/>
</dbReference>
<dbReference type="InterPro" id="IPR036271">
    <property type="entry name" value="Tet_transcr_reg_TetR-rel_C_sf"/>
</dbReference>
<evidence type="ECO:0000256" key="1">
    <source>
        <dbReference type="ARBA" id="ARBA00023015"/>
    </source>
</evidence>
<feature type="DNA-binding region" description="H-T-H motif" evidence="4">
    <location>
        <begin position="36"/>
        <end position="55"/>
    </location>
</feature>
<reference evidence="6" key="1">
    <citation type="submission" date="2024-02" db="EMBL/GenBank/DDBJ databases">
        <title>Tomenella chthoni gen. nov. sp. nov., a member of the family Jonesiaceae isolated from bat guano.</title>
        <authorList>
            <person name="Miller S.L."/>
            <person name="King J."/>
            <person name="Sankaranarayanan K."/>
            <person name="Lawson P.A."/>
        </authorList>
    </citation>
    <scope>NUCLEOTIDE SEQUENCE</scope>
    <source>
        <strain evidence="6">BS-20</strain>
    </source>
</reference>
<evidence type="ECO:0000259" key="5">
    <source>
        <dbReference type="PROSITE" id="PS50977"/>
    </source>
</evidence>
<organism evidence="6">
    <name type="scientific">Jonesiaceae bacterium BS-20</name>
    <dbReference type="NCBI Taxonomy" id="3120821"/>
    <lineage>
        <taxon>Bacteria</taxon>
        <taxon>Bacillati</taxon>
        <taxon>Actinomycetota</taxon>
        <taxon>Actinomycetes</taxon>
        <taxon>Micrococcales</taxon>
        <taxon>Jonesiaceae</taxon>
    </lineage>
</organism>
<dbReference type="GO" id="GO:0003677">
    <property type="term" value="F:DNA binding"/>
    <property type="evidence" value="ECO:0007669"/>
    <property type="project" value="UniProtKB-UniRule"/>
</dbReference>
<dbReference type="InterPro" id="IPR001647">
    <property type="entry name" value="HTH_TetR"/>
</dbReference>
<name>A0AAU7DZ07_9MICO</name>
<dbReference type="PRINTS" id="PR00455">
    <property type="entry name" value="HTHTETR"/>
</dbReference>